<dbReference type="InterPro" id="IPR010982">
    <property type="entry name" value="Lambda_DNA-bd_dom_sf"/>
</dbReference>
<evidence type="ECO:0000313" key="2">
    <source>
        <dbReference type="EMBL" id="MDW9212810.1"/>
    </source>
</evidence>
<dbReference type="Proteomes" id="UP001272716">
    <property type="component" value="Unassembled WGS sequence"/>
</dbReference>
<dbReference type="PROSITE" id="PS50943">
    <property type="entry name" value="HTH_CROC1"/>
    <property type="match status" value="1"/>
</dbReference>
<sequence length="63" mass="7041">MINKIREVREKKKISQTELAKRSGVSRTTLYNIEKGGDTRVSIALSIAHSLGEDVGKIFYNSC</sequence>
<evidence type="ECO:0000313" key="3">
    <source>
        <dbReference type="Proteomes" id="UP001272716"/>
    </source>
</evidence>
<organism evidence="2 3">
    <name type="scientific">Bacillus thuringiensis serovar toumanoffi</name>
    <dbReference type="NCBI Taxonomy" id="180862"/>
    <lineage>
        <taxon>Bacteria</taxon>
        <taxon>Bacillati</taxon>
        <taxon>Bacillota</taxon>
        <taxon>Bacilli</taxon>
        <taxon>Bacillales</taxon>
        <taxon>Bacillaceae</taxon>
        <taxon>Bacillus</taxon>
        <taxon>Bacillus cereus group</taxon>
    </lineage>
</organism>
<proteinExistence type="predicted"/>
<dbReference type="Pfam" id="PF01381">
    <property type="entry name" value="HTH_3"/>
    <property type="match status" value="1"/>
</dbReference>
<dbReference type="EMBL" id="JAWQCK010000007">
    <property type="protein sequence ID" value="MDW9212810.1"/>
    <property type="molecule type" value="Genomic_DNA"/>
</dbReference>
<dbReference type="SUPFAM" id="SSF47413">
    <property type="entry name" value="lambda repressor-like DNA-binding domains"/>
    <property type="match status" value="1"/>
</dbReference>
<comment type="caution">
    <text evidence="2">The sequence shown here is derived from an EMBL/GenBank/DDBJ whole genome shotgun (WGS) entry which is preliminary data.</text>
</comment>
<name>A0ABD5I7H6_BACTU</name>
<reference evidence="2 3" key="1">
    <citation type="submission" date="2023-10" db="EMBL/GenBank/DDBJ databases">
        <title>Draft Genome Sequence of Bacillus thuringiensis serovar. toumanoffi 4059: Identification of a Novel Cry Protein Candidate.</title>
        <authorList>
            <person name="Murdoch R.W."/>
            <person name="Gemler B."/>
            <person name="Heater B.S."/>
        </authorList>
    </citation>
    <scope>NUCLEOTIDE SEQUENCE [LARGE SCALE GENOMIC DNA]</scope>
    <source>
        <strain evidence="2 3">4059</strain>
    </source>
</reference>
<dbReference type="CDD" id="cd00093">
    <property type="entry name" value="HTH_XRE"/>
    <property type="match status" value="1"/>
</dbReference>
<dbReference type="Gene3D" id="1.10.260.40">
    <property type="entry name" value="lambda repressor-like DNA-binding domains"/>
    <property type="match status" value="1"/>
</dbReference>
<dbReference type="InterPro" id="IPR001387">
    <property type="entry name" value="Cro/C1-type_HTH"/>
</dbReference>
<feature type="domain" description="HTH cro/C1-type" evidence="1">
    <location>
        <begin position="5"/>
        <end position="58"/>
    </location>
</feature>
<protein>
    <submittedName>
        <fullName evidence="2">Transcriptional regulator</fullName>
    </submittedName>
</protein>
<evidence type="ECO:0000259" key="1">
    <source>
        <dbReference type="PROSITE" id="PS50943"/>
    </source>
</evidence>
<accession>A0ABD5I7H6</accession>
<dbReference type="AlphaFoldDB" id="A0ABD5I7H6"/>
<dbReference type="RefSeq" id="WP_000608690.1">
    <property type="nucleotide sequence ID" value="NZ_JAWQCK010000007.1"/>
</dbReference>
<gene>
    <name evidence="2" type="ORF">BTTOUR_29045</name>
</gene>
<dbReference type="SMART" id="SM00530">
    <property type="entry name" value="HTH_XRE"/>
    <property type="match status" value="1"/>
</dbReference>